<dbReference type="Proteomes" id="UP000005707">
    <property type="component" value="Unassembled WGS sequence"/>
</dbReference>
<dbReference type="Gene3D" id="1.20.1420.60">
    <property type="match status" value="1"/>
</dbReference>
<sequence>MDNLNLGRKMLLLTLLMNLVKGFVMFSCTILAAIFMVLFFKGNESSGVLIAKIMIATFIIVLKTVSIYKKVNASNNKVRLNFKLESFYLIDLFGIIFLFFFAYDHTVIYLVILGLWLLYAIIKGIISYRSLSSLNLDGLNIDEQFVNGLLNSSQGINNNVNYDDTLDLLEDESYDEDEEELDFTSVEDDHLVTEIYLYVLNKIGNRTGHDEEVILRELDPDLCCVFLIERLILEVTTNGFSQYFYISSGYFAFETIRCLEEIGASSVCSILKEALAFVYDGDSIETYKLKQLDRKLIENPSKQKYEVLDELNKRFSEEEEILHRKLIELIKDRN</sequence>
<feature type="transmembrane region" description="Helical" evidence="1">
    <location>
        <begin position="12"/>
        <end position="40"/>
    </location>
</feature>
<dbReference type="EMBL" id="AFNU02000005">
    <property type="protein sequence ID" value="ERJ12194.1"/>
    <property type="molecule type" value="Genomic_DNA"/>
</dbReference>
<dbReference type="InParanoid" id="F7Q1Z8"/>
<dbReference type="RefSeq" id="WP_008825195.1">
    <property type="nucleotide sequence ID" value="NZ_AFNU02000005.1"/>
</dbReference>
<keyword evidence="4" id="KW-1185">Reference proteome</keyword>
<protein>
    <recommendedName>
        <fullName evidence="2">DNA mimic protein DMP19 C-terminal domain-containing protein</fullName>
    </recommendedName>
</protein>
<reference evidence="3 4" key="2">
    <citation type="journal article" date="2013" name="PLoS ONE">
        <title>INDIGO - INtegrated Data Warehouse of MIcrobial GenOmes with Examples from the Red Sea Extremophiles.</title>
        <authorList>
            <person name="Alam I."/>
            <person name="Antunes A."/>
            <person name="Kamau A.A."/>
            <person name="Ba Alawi W."/>
            <person name="Kalkatawi M."/>
            <person name="Stingl U."/>
            <person name="Bajic V.B."/>
        </authorList>
    </citation>
    <scope>NUCLEOTIDE SEQUENCE [LARGE SCALE GENOMIC DNA]</scope>
    <source>
        <strain evidence="3 4">SSD-17B</strain>
    </source>
</reference>
<feature type="transmembrane region" description="Helical" evidence="1">
    <location>
        <begin position="108"/>
        <end position="126"/>
    </location>
</feature>
<keyword evidence="1" id="KW-0812">Transmembrane</keyword>
<evidence type="ECO:0000259" key="2">
    <source>
        <dbReference type="Pfam" id="PF14300"/>
    </source>
</evidence>
<comment type="caution">
    <text evidence="3">The sequence shown here is derived from an EMBL/GenBank/DDBJ whole genome shotgun (WGS) entry which is preliminary data.</text>
</comment>
<evidence type="ECO:0000256" key="1">
    <source>
        <dbReference type="SAM" id="Phobius"/>
    </source>
</evidence>
<dbReference type="OrthoDB" id="7989464at2"/>
<feature type="transmembrane region" description="Helical" evidence="1">
    <location>
        <begin position="86"/>
        <end position="102"/>
    </location>
</feature>
<name>F7Q1Z8_9MOLU</name>
<feature type="transmembrane region" description="Helical" evidence="1">
    <location>
        <begin position="46"/>
        <end position="65"/>
    </location>
</feature>
<accession>F7Q1Z8</accession>
<dbReference type="AlphaFoldDB" id="F7Q1Z8"/>
<evidence type="ECO:0000313" key="4">
    <source>
        <dbReference type="Proteomes" id="UP000005707"/>
    </source>
</evidence>
<keyword evidence="1" id="KW-1133">Transmembrane helix</keyword>
<proteinExistence type="predicted"/>
<reference evidence="3 4" key="1">
    <citation type="journal article" date="2011" name="J. Bacteriol.">
        <title>Genome sequence of Haloplasma contractile, an unusual contractile bacterium from a deep-sea anoxic brine lake.</title>
        <authorList>
            <person name="Antunes A."/>
            <person name="Alam I."/>
            <person name="El Dorry H."/>
            <person name="Siam R."/>
            <person name="Robertson A."/>
            <person name="Bajic V.B."/>
            <person name="Stingl U."/>
        </authorList>
    </citation>
    <scope>NUCLEOTIDE SEQUENCE [LARGE SCALE GENOMIC DNA]</scope>
    <source>
        <strain evidence="3 4">SSD-17B</strain>
    </source>
</reference>
<organism evidence="3 4">
    <name type="scientific">Haloplasma contractile SSD-17B</name>
    <dbReference type="NCBI Taxonomy" id="1033810"/>
    <lineage>
        <taxon>Bacteria</taxon>
        <taxon>Bacillati</taxon>
        <taxon>Mycoplasmatota</taxon>
        <taxon>Mollicutes</taxon>
        <taxon>Haloplasmatales</taxon>
        <taxon>Haloplasmataceae</taxon>
        <taxon>Haloplasma</taxon>
    </lineage>
</organism>
<feature type="domain" description="DNA mimic protein DMP19 C-terminal" evidence="2">
    <location>
        <begin position="217"/>
        <end position="331"/>
    </location>
</feature>
<keyword evidence="1" id="KW-0472">Membrane</keyword>
<evidence type="ECO:0000313" key="3">
    <source>
        <dbReference type="EMBL" id="ERJ12194.1"/>
    </source>
</evidence>
<dbReference type="Pfam" id="PF14300">
    <property type="entry name" value="DMP19"/>
    <property type="match status" value="1"/>
</dbReference>
<gene>
    <name evidence="3" type="ORF">HLPCO_001721</name>
</gene>
<dbReference type="InterPro" id="IPR025402">
    <property type="entry name" value="DMP19_C"/>
</dbReference>